<organism evidence="2 3">
    <name type="scientific">Legionella resiliens</name>
    <dbReference type="NCBI Taxonomy" id="2905958"/>
    <lineage>
        <taxon>Bacteria</taxon>
        <taxon>Pseudomonadati</taxon>
        <taxon>Pseudomonadota</taxon>
        <taxon>Gammaproteobacteria</taxon>
        <taxon>Legionellales</taxon>
        <taxon>Legionellaceae</taxon>
        <taxon>Legionella</taxon>
    </lineage>
</organism>
<reference evidence="2 3" key="1">
    <citation type="journal article" date="2024" name="Pathogens">
        <title>Characterization of a Novel Species of Legionella Isolated from a Healthcare Facility: Legionella resiliens sp. nov.</title>
        <authorList>
            <person name="Cristino S."/>
            <person name="Pascale M.R."/>
            <person name="Marino F."/>
            <person name="Derelitto C."/>
            <person name="Salaris S."/>
            <person name="Orsini M."/>
            <person name="Squarzoni S."/>
            <person name="Grottola A."/>
            <person name="Girolamini L."/>
        </authorList>
    </citation>
    <scope>NUCLEOTIDE SEQUENCE [LARGE SCALE GENOMIC DNA]</scope>
    <source>
        <strain evidence="2 3">8cVS16</strain>
    </source>
</reference>
<dbReference type="Gene3D" id="2.60.120.650">
    <property type="entry name" value="Cupin"/>
    <property type="match status" value="1"/>
</dbReference>
<evidence type="ECO:0000259" key="1">
    <source>
        <dbReference type="PROSITE" id="PS51184"/>
    </source>
</evidence>
<dbReference type="InterPro" id="IPR041667">
    <property type="entry name" value="Cupin_8"/>
</dbReference>
<dbReference type="SMART" id="SM00558">
    <property type="entry name" value="JmjC"/>
    <property type="match status" value="1"/>
</dbReference>
<dbReference type="SUPFAM" id="SSF51197">
    <property type="entry name" value="Clavaminate synthase-like"/>
    <property type="match status" value="1"/>
</dbReference>
<proteinExistence type="predicted"/>
<dbReference type="InterPro" id="IPR003347">
    <property type="entry name" value="JmjC_dom"/>
</dbReference>
<keyword evidence="3" id="KW-1185">Reference proteome</keyword>
<feature type="domain" description="JmjC" evidence="1">
    <location>
        <begin position="120"/>
        <end position="271"/>
    </location>
</feature>
<evidence type="ECO:0000313" key="3">
    <source>
        <dbReference type="Proteomes" id="UP001320170"/>
    </source>
</evidence>
<dbReference type="PANTHER" id="PTHR12461:SF105">
    <property type="entry name" value="HYPOXIA-INDUCIBLE FACTOR 1-ALPHA INHIBITOR"/>
    <property type="match status" value="1"/>
</dbReference>
<comment type="caution">
    <text evidence="2">The sequence shown here is derived from an EMBL/GenBank/DDBJ whole genome shotgun (WGS) entry which is preliminary data.</text>
</comment>
<sequence>MKKIGVIERVGSLTPKKFHSQYVLQNNPVIIQDAVAFWRAYKLWSLDYFAKTIGEIKVRYYISQSNLYPDLSFIEEDRLDQKAFFSEGTLVHFIALLKKAKNVFLAGDELSLFDKKKYNQKLNILEQDFEIPLLIDRNKLHSGGLWISPKNIVSWLHYDQNGCHNLNAQIKGAKDIFLFPPFKVQNYYLNLYSRNGIANFSQVNILNPDYIRFPLYRNAVYLEGRLDEGEILFIPAYWLHSFKHLGDININLNFWWDEDESTKVSNSLLIREKFMVAVKKTLSGGEDKSLLTQLEKEDNSIQELIRDIELNILSS</sequence>
<evidence type="ECO:0000313" key="2">
    <source>
        <dbReference type="EMBL" id="MCE3533322.1"/>
    </source>
</evidence>
<dbReference type="Proteomes" id="UP001320170">
    <property type="component" value="Unassembled WGS sequence"/>
</dbReference>
<dbReference type="EMBL" id="JAJTND010000005">
    <property type="protein sequence ID" value="MCE3533322.1"/>
    <property type="molecule type" value="Genomic_DNA"/>
</dbReference>
<protein>
    <submittedName>
        <fullName evidence="2">Cupin-like domain-containing protein</fullName>
    </submittedName>
</protein>
<name>A0ABS8X7W0_9GAMM</name>
<dbReference type="PROSITE" id="PS51184">
    <property type="entry name" value="JMJC"/>
    <property type="match status" value="1"/>
</dbReference>
<dbReference type="Pfam" id="PF13621">
    <property type="entry name" value="Cupin_8"/>
    <property type="match status" value="1"/>
</dbReference>
<accession>A0ABS8X7W0</accession>
<dbReference type="PANTHER" id="PTHR12461">
    <property type="entry name" value="HYPOXIA-INDUCIBLE FACTOR 1 ALPHA INHIBITOR-RELATED"/>
    <property type="match status" value="1"/>
</dbReference>
<gene>
    <name evidence="2" type="ORF">LXO92_13160</name>
</gene>
<dbReference type="RefSeq" id="WP_232891143.1">
    <property type="nucleotide sequence ID" value="NZ_JAJSPM010000009.1"/>
</dbReference>